<keyword evidence="6" id="KW-0812">Transmembrane</keyword>
<dbReference type="HOGENOM" id="CLU_010813_1_1_1"/>
<dbReference type="GO" id="GO:0006351">
    <property type="term" value="P:DNA-templated transcription"/>
    <property type="evidence" value="ECO:0007669"/>
    <property type="project" value="InterPro"/>
</dbReference>
<proteinExistence type="predicted"/>
<dbReference type="GO" id="GO:0008270">
    <property type="term" value="F:zinc ion binding"/>
    <property type="evidence" value="ECO:0007669"/>
    <property type="project" value="InterPro"/>
</dbReference>
<dbReference type="InterPro" id="IPR007219">
    <property type="entry name" value="XnlR_reg_dom"/>
</dbReference>
<dbReference type="EMBL" id="ADNJ02000004">
    <property type="protein sequence ID" value="EFZ02020.1"/>
    <property type="molecule type" value="Genomic_DNA"/>
</dbReference>
<evidence type="ECO:0000256" key="4">
    <source>
        <dbReference type="ARBA" id="ARBA00023163"/>
    </source>
</evidence>
<dbReference type="SMART" id="SM00906">
    <property type="entry name" value="Fungal_trans"/>
    <property type="match status" value="1"/>
</dbReference>
<evidence type="ECO:0000313" key="9">
    <source>
        <dbReference type="Proteomes" id="UP000002498"/>
    </source>
</evidence>
<keyword evidence="5" id="KW-0539">Nucleus</keyword>
<evidence type="ECO:0000256" key="2">
    <source>
        <dbReference type="ARBA" id="ARBA00023015"/>
    </source>
</evidence>
<dbReference type="PANTHER" id="PTHR46910:SF37">
    <property type="entry name" value="ZN(II)2CYS6 TRANSCRIPTION FACTOR (EUROFUNG)"/>
    <property type="match status" value="1"/>
</dbReference>
<accession>E9ET49</accession>
<dbReference type="InterPro" id="IPR050987">
    <property type="entry name" value="AtrR-like"/>
</dbReference>
<evidence type="ECO:0000256" key="6">
    <source>
        <dbReference type="SAM" id="Phobius"/>
    </source>
</evidence>
<dbReference type="GO" id="GO:0005634">
    <property type="term" value="C:nucleus"/>
    <property type="evidence" value="ECO:0007669"/>
    <property type="project" value="UniProtKB-SubCell"/>
</dbReference>
<feature type="transmembrane region" description="Helical" evidence="6">
    <location>
        <begin position="405"/>
        <end position="424"/>
    </location>
</feature>
<organism evidence="8 9">
    <name type="scientific">Metarhizium robertsii (strain ARSEF 23 / ATCC MYA-3075)</name>
    <name type="common">Metarhizium anisopliae (strain ARSEF 23)</name>
    <dbReference type="NCBI Taxonomy" id="655844"/>
    <lineage>
        <taxon>Eukaryota</taxon>
        <taxon>Fungi</taxon>
        <taxon>Dikarya</taxon>
        <taxon>Ascomycota</taxon>
        <taxon>Pezizomycotina</taxon>
        <taxon>Sordariomycetes</taxon>
        <taxon>Hypocreomycetidae</taxon>
        <taxon>Hypocreales</taxon>
        <taxon>Clavicipitaceae</taxon>
        <taxon>Metarhizium</taxon>
    </lineage>
</organism>
<name>E9ET49_METRA</name>
<evidence type="ECO:0000259" key="7">
    <source>
        <dbReference type="SMART" id="SM00906"/>
    </source>
</evidence>
<dbReference type="CDD" id="cd12148">
    <property type="entry name" value="fungal_TF_MHR"/>
    <property type="match status" value="1"/>
</dbReference>
<reference evidence="8 9" key="1">
    <citation type="journal article" date="2011" name="PLoS Genet.">
        <title>Genome sequencing and comparative transcriptomics of the model entomopathogenic fungi Metarhizium anisopliae and M. acridum.</title>
        <authorList>
            <person name="Gao Q."/>
            <person name="Jin K."/>
            <person name="Ying S.H."/>
            <person name="Zhang Y."/>
            <person name="Xiao G."/>
            <person name="Shang Y."/>
            <person name="Duan Z."/>
            <person name="Hu X."/>
            <person name="Xie X.Q."/>
            <person name="Zhou G."/>
            <person name="Peng G."/>
            <person name="Luo Z."/>
            <person name="Huang W."/>
            <person name="Wang B."/>
            <person name="Fang W."/>
            <person name="Wang S."/>
            <person name="Zhong Y."/>
            <person name="Ma L.J."/>
            <person name="St Leger R.J."/>
            <person name="Zhao G.P."/>
            <person name="Pei Y."/>
            <person name="Feng M.G."/>
            <person name="Xia Y."/>
            <person name="Wang C."/>
        </authorList>
    </citation>
    <scope>NUCLEOTIDE SEQUENCE [LARGE SCALE GENOMIC DNA]</scope>
    <source>
        <strain evidence="9">ARSEF 23 / ATCC MYA-3075</strain>
    </source>
</reference>
<dbReference type="OrthoDB" id="4116913at2759"/>
<comment type="subcellular location">
    <subcellularLocation>
        <location evidence="1">Nucleus</location>
    </subcellularLocation>
</comment>
<dbReference type="GO" id="GO:0003677">
    <property type="term" value="F:DNA binding"/>
    <property type="evidence" value="ECO:0007669"/>
    <property type="project" value="UniProtKB-KW"/>
</dbReference>
<protein>
    <submittedName>
        <fullName evidence="8">Fungal specific transcription factor domain-containing protein</fullName>
    </submittedName>
</protein>
<dbReference type="Pfam" id="PF04082">
    <property type="entry name" value="Fungal_trans"/>
    <property type="match status" value="1"/>
</dbReference>
<keyword evidence="4" id="KW-0804">Transcription</keyword>
<keyword evidence="6" id="KW-1133">Transmembrane helix</keyword>
<dbReference type="GO" id="GO:0003700">
    <property type="term" value="F:DNA-binding transcription factor activity"/>
    <property type="evidence" value="ECO:0007669"/>
    <property type="project" value="InterPro"/>
</dbReference>
<dbReference type="AlphaFoldDB" id="E9ET49"/>
<dbReference type="RefSeq" id="XP_007819438.1">
    <property type="nucleotide sequence ID" value="XM_007821247.1"/>
</dbReference>
<reference evidence="8 9" key="2">
    <citation type="journal article" date="2014" name="Proc. Natl. Acad. Sci. U.S.A.">
        <title>Trajectory and genomic determinants of fungal-pathogen speciation and host adaptation.</title>
        <authorList>
            <person name="Hu X."/>
            <person name="Xiao G."/>
            <person name="Zheng P."/>
            <person name="Shang Y."/>
            <person name="Su Y."/>
            <person name="Zhang X."/>
            <person name="Liu X."/>
            <person name="Zhan S."/>
            <person name="St Leger R.J."/>
            <person name="Wang C."/>
        </authorList>
    </citation>
    <scope>GENOME REANNOTATION</scope>
    <source>
        <strain evidence="9">ARSEF 23 / ATCC MYA-3075</strain>
    </source>
</reference>
<dbReference type="Proteomes" id="UP000002498">
    <property type="component" value="Unassembled WGS sequence"/>
</dbReference>
<feature type="domain" description="Xylanolytic transcriptional activator regulatory" evidence="7">
    <location>
        <begin position="202"/>
        <end position="279"/>
    </location>
</feature>
<sequence>MPLTSLDETPLRQIFFGGQNFGAIDSQNGIPHFTLQCHQWILSRTGQWPRFHDLDIHDPGYNENTTECSSAPVMSAPLNQNDKVVLPDQHILAFLLRTFMDSELSLIFPLVDSVLIEETARMAYAVNSHEYISARACMFAFLSMVGTRFPDIKAASEINSDACAAEAQLALSELLHHASITNLQTMIMLLLHEMLRGRVNTASMYHALACRTVFTLKGHTCIPPTHYNLTRKENENRHLRMLFWMCYVLDKDIALRTGQPPVIDDQFCNLTLPANYMETVFVDALIKTDAELLKTIRVLDEELESWRISIPEELRPGLSVQKRANLDTMSSFKSMIHIELSLNYYFLLNTIHAASGRFKVNVDGNRSGRKCRFGVQSSLDLSAEASRSTLRYLSTVASRLYMETFWVFCFYPTSALMTLFFNILHDPHHDFAMDDVELLCGASNVLQSMPIRRVTPRETMYLKRMDILVRELSELSRLAMARQMTKVK</sequence>
<gene>
    <name evidence="8" type="ORF">MAA_03249</name>
</gene>
<dbReference type="KEGG" id="maj:MAA_03249"/>
<evidence type="ECO:0000256" key="1">
    <source>
        <dbReference type="ARBA" id="ARBA00004123"/>
    </source>
</evidence>
<dbReference type="PANTHER" id="PTHR46910">
    <property type="entry name" value="TRANSCRIPTION FACTOR PDR1"/>
    <property type="match status" value="1"/>
</dbReference>
<dbReference type="GeneID" id="19257535"/>
<evidence type="ECO:0000256" key="3">
    <source>
        <dbReference type="ARBA" id="ARBA00023125"/>
    </source>
</evidence>
<keyword evidence="9" id="KW-1185">Reference proteome</keyword>
<comment type="caution">
    <text evidence="8">The sequence shown here is derived from an EMBL/GenBank/DDBJ whole genome shotgun (WGS) entry which is preliminary data.</text>
</comment>
<keyword evidence="3" id="KW-0238">DNA-binding</keyword>
<evidence type="ECO:0000256" key="5">
    <source>
        <dbReference type="ARBA" id="ARBA00023242"/>
    </source>
</evidence>
<keyword evidence="2" id="KW-0805">Transcription regulation</keyword>
<keyword evidence="6" id="KW-0472">Membrane</keyword>
<evidence type="ECO:0000313" key="8">
    <source>
        <dbReference type="EMBL" id="EFZ02020.1"/>
    </source>
</evidence>